<keyword evidence="2 7" id="KW-0808">Transferase</keyword>
<feature type="transmembrane region" description="Helical" evidence="7">
    <location>
        <begin position="31"/>
        <end position="51"/>
    </location>
</feature>
<evidence type="ECO:0000256" key="4">
    <source>
        <dbReference type="ARBA" id="ARBA00022989"/>
    </source>
</evidence>
<protein>
    <recommendedName>
        <fullName evidence="7">Palmitoyltransferase</fullName>
        <ecNumber evidence="7">2.3.1.225</ecNumber>
    </recommendedName>
</protein>
<dbReference type="GO" id="GO:0016020">
    <property type="term" value="C:membrane"/>
    <property type="evidence" value="ECO:0007669"/>
    <property type="project" value="UniProtKB-SubCell"/>
</dbReference>
<feature type="transmembrane region" description="Helical" evidence="7">
    <location>
        <begin position="117"/>
        <end position="140"/>
    </location>
</feature>
<evidence type="ECO:0000313" key="8">
    <source>
        <dbReference type="EnsemblMetazoa" id="PPA33555.1"/>
    </source>
</evidence>
<sequence length="268" mass="30744">MTLFVVVLPIGFLFEMFFVVGDFYAPWSSDWLLRVGILSGLYVNCLINYVLMCRTGPNGRNSVLPNTVQSGFRFCHSCRAQAPPRAYHCPVCDSCAFRRDHHCSFGAVCVGHFNQRYFFAAVVNLWIVVATIITYNWPWLSVRLGHFSVVQWWQLMLPHLALVLRLISFTQFLCILVMSFSLVAFLFVTYLVAAQVRRIFCLIRGQTRVEYLLEVHAYQLGFFDNMKSALGANWALAMVIPFVPLRLPSAGLHFQTREMERHVDAKSL</sequence>
<dbReference type="GO" id="GO:0006612">
    <property type="term" value="P:protein targeting to membrane"/>
    <property type="evidence" value="ECO:0000318"/>
    <property type="project" value="GO_Central"/>
</dbReference>
<dbReference type="EnsemblMetazoa" id="PPA33555.1">
    <property type="protein sequence ID" value="PPA33555.1"/>
    <property type="gene ID" value="WBGene00271924"/>
</dbReference>
<dbReference type="EC" id="2.3.1.225" evidence="7"/>
<evidence type="ECO:0000256" key="5">
    <source>
        <dbReference type="ARBA" id="ARBA00023136"/>
    </source>
</evidence>
<keyword evidence="4 7" id="KW-1133">Transmembrane helix</keyword>
<keyword evidence="6 7" id="KW-0012">Acyltransferase</keyword>
<evidence type="ECO:0000256" key="7">
    <source>
        <dbReference type="RuleBase" id="RU079119"/>
    </source>
</evidence>
<evidence type="ECO:0000256" key="3">
    <source>
        <dbReference type="ARBA" id="ARBA00022692"/>
    </source>
</evidence>
<comment type="subcellular location">
    <subcellularLocation>
        <location evidence="1">Membrane</location>
        <topology evidence="1">Multi-pass membrane protein</topology>
    </subcellularLocation>
</comment>
<evidence type="ECO:0000256" key="6">
    <source>
        <dbReference type="ARBA" id="ARBA00023315"/>
    </source>
</evidence>
<dbReference type="PROSITE" id="PS50216">
    <property type="entry name" value="DHHC"/>
    <property type="match status" value="1"/>
</dbReference>
<dbReference type="AlphaFoldDB" id="A0A2A6C7B0"/>
<accession>A0A2A6C7B0</accession>
<keyword evidence="9" id="KW-1185">Reference proteome</keyword>
<comment type="domain">
    <text evidence="7">The DHHC domain is required for palmitoyltransferase activity.</text>
</comment>
<dbReference type="OrthoDB" id="302728at2759"/>
<reference evidence="9" key="1">
    <citation type="journal article" date="2008" name="Nat. Genet.">
        <title>The Pristionchus pacificus genome provides a unique perspective on nematode lifestyle and parasitism.</title>
        <authorList>
            <person name="Dieterich C."/>
            <person name="Clifton S.W."/>
            <person name="Schuster L.N."/>
            <person name="Chinwalla A."/>
            <person name="Delehaunty K."/>
            <person name="Dinkelacker I."/>
            <person name="Fulton L."/>
            <person name="Fulton R."/>
            <person name="Godfrey J."/>
            <person name="Minx P."/>
            <person name="Mitreva M."/>
            <person name="Roeseler W."/>
            <person name="Tian H."/>
            <person name="Witte H."/>
            <person name="Yang S.P."/>
            <person name="Wilson R.K."/>
            <person name="Sommer R.J."/>
        </authorList>
    </citation>
    <scope>NUCLEOTIDE SEQUENCE [LARGE SCALE GENOMIC DNA]</scope>
    <source>
        <strain evidence="9">PS312</strain>
    </source>
</reference>
<comment type="similarity">
    <text evidence="7">Belongs to the DHHC palmitoyltransferase family.</text>
</comment>
<dbReference type="InterPro" id="IPR039859">
    <property type="entry name" value="PFA4/ZDH16/20/ERF2-like"/>
</dbReference>
<dbReference type="Pfam" id="PF01529">
    <property type="entry name" value="DHHC"/>
    <property type="match status" value="1"/>
</dbReference>
<proteinExistence type="inferred from homology"/>
<keyword evidence="3 7" id="KW-0812">Transmembrane</keyword>
<evidence type="ECO:0000256" key="1">
    <source>
        <dbReference type="ARBA" id="ARBA00004141"/>
    </source>
</evidence>
<reference evidence="8" key="2">
    <citation type="submission" date="2022-06" db="UniProtKB">
        <authorList>
            <consortium name="EnsemblMetazoa"/>
        </authorList>
    </citation>
    <scope>IDENTIFICATION</scope>
    <source>
        <strain evidence="8">PS312</strain>
    </source>
</reference>
<dbReference type="PANTHER" id="PTHR12246">
    <property type="entry name" value="PALMITOYLTRANSFERASE ZDHHC16"/>
    <property type="match status" value="1"/>
</dbReference>
<dbReference type="Proteomes" id="UP000005239">
    <property type="component" value="Unassembled WGS sequence"/>
</dbReference>
<evidence type="ECO:0000256" key="2">
    <source>
        <dbReference type="ARBA" id="ARBA00022679"/>
    </source>
</evidence>
<dbReference type="InterPro" id="IPR001594">
    <property type="entry name" value="Palmitoyltrfase_DHHC"/>
</dbReference>
<accession>A0A8R1UJ65</accession>
<dbReference type="GO" id="GO:0005794">
    <property type="term" value="C:Golgi apparatus"/>
    <property type="evidence" value="ECO:0000318"/>
    <property type="project" value="GO_Central"/>
</dbReference>
<keyword evidence="5 7" id="KW-0472">Membrane</keyword>
<comment type="catalytic activity">
    <reaction evidence="7">
        <text>L-cysteinyl-[protein] + hexadecanoyl-CoA = S-hexadecanoyl-L-cysteinyl-[protein] + CoA</text>
        <dbReference type="Rhea" id="RHEA:36683"/>
        <dbReference type="Rhea" id="RHEA-COMP:10131"/>
        <dbReference type="Rhea" id="RHEA-COMP:11032"/>
        <dbReference type="ChEBI" id="CHEBI:29950"/>
        <dbReference type="ChEBI" id="CHEBI:57287"/>
        <dbReference type="ChEBI" id="CHEBI:57379"/>
        <dbReference type="ChEBI" id="CHEBI:74151"/>
        <dbReference type="EC" id="2.3.1.225"/>
    </reaction>
</comment>
<dbReference type="GO" id="GO:0019706">
    <property type="term" value="F:protein-cysteine S-palmitoyltransferase activity"/>
    <property type="evidence" value="ECO:0000318"/>
    <property type="project" value="GO_Central"/>
</dbReference>
<evidence type="ECO:0000313" key="9">
    <source>
        <dbReference type="Proteomes" id="UP000005239"/>
    </source>
</evidence>
<organism evidence="8 9">
    <name type="scientific">Pristionchus pacificus</name>
    <name type="common">Parasitic nematode worm</name>
    <dbReference type="NCBI Taxonomy" id="54126"/>
    <lineage>
        <taxon>Eukaryota</taxon>
        <taxon>Metazoa</taxon>
        <taxon>Ecdysozoa</taxon>
        <taxon>Nematoda</taxon>
        <taxon>Chromadorea</taxon>
        <taxon>Rhabditida</taxon>
        <taxon>Rhabditina</taxon>
        <taxon>Diplogasteromorpha</taxon>
        <taxon>Diplogasteroidea</taxon>
        <taxon>Neodiplogasteridae</taxon>
        <taxon>Pristionchus</taxon>
    </lineage>
</organism>
<feature type="transmembrane region" description="Helical" evidence="7">
    <location>
        <begin position="160"/>
        <end position="193"/>
    </location>
</feature>
<gene>
    <name evidence="8" type="primary">WBGene00271924</name>
</gene>
<name>A0A2A6C7B0_PRIPA</name>
<dbReference type="GO" id="GO:0005783">
    <property type="term" value="C:endoplasmic reticulum"/>
    <property type="evidence" value="ECO:0000318"/>
    <property type="project" value="GO_Central"/>
</dbReference>